<reference evidence="1 2" key="1">
    <citation type="submission" date="2020-02" db="EMBL/GenBank/DDBJ databases">
        <title>Genome sequences of Thiorhodococcus mannitoliphagus and Thiorhodococcus minor, purple sulfur photosynthetic bacteria in the gammaproteobacterial family, Chromatiaceae.</title>
        <authorList>
            <person name="Aviles F.A."/>
            <person name="Meyer T.E."/>
            <person name="Kyndt J.A."/>
        </authorList>
    </citation>
    <scope>NUCLEOTIDE SEQUENCE [LARGE SCALE GENOMIC DNA]</scope>
    <source>
        <strain evidence="1 2">DSM 11518</strain>
    </source>
</reference>
<organism evidence="1 2">
    <name type="scientific">Thiorhodococcus minor</name>
    <dbReference type="NCBI Taxonomy" id="57489"/>
    <lineage>
        <taxon>Bacteria</taxon>
        <taxon>Pseudomonadati</taxon>
        <taxon>Pseudomonadota</taxon>
        <taxon>Gammaproteobacteria</taxon>
        <taxon>Chromatiales</taxon>
        <taxon>Chromatiaceae</taxon>
        <taxon>Thiorhodococcus</taxon>
    </lineage>
</organism>
<protein>
    <submittedName>
        <fullName evidence="1">Uncharacterized protein</fullName>
    </submittedName>
</protein>
<dbReference type="RefSeq" id="WP_164452228.1">
    <property type="nucleotide sequence ID" value="NZ_JAAIJQ010000016.1"/>
</dbReference>
<evidence type="ECO:0000313" key="1">
    <source>
        <dbReference type="EMBL" id="NEV61757.1"/>
    </source>
</evidence>
<comment type="caution">
    <text evidence="1">The sequence shown here is derived from an EMBL/GenBank/DDBJ whole genome shotgun (WGS) entry which is preliminary data.</text>
</comment>
<dbReference type="AlphaFoldDB" id="A0A6M0JZI4"/>
<accession>A0A6M0JZI4</accession>
<proteinExistence type="predicted"/>
<sequence>MNIDLLYSAVDLVRASGHQSNAREAAFLRTYPILLATARLPSDGAVETLLRTASLVYAWMPGHLHLDMSQLDKAATALAMASGEAPLIAAEVIEPIAGCLGSLIGAAKVLHLANPAVFPLWDARVERFRLRDQPSSYHMSQTRNYLTFIQEVQEVAAHPLFLTFHHEYCTAYQARLQRLHIPAYPLTETRVIESAAAELAGQ</sequence>
<evidence type="ECO:0000313" key="2">
    <source>
        <dbReference type="Proteomes" id="UP000483379"/>
    </source>
</evidence>
<dbReference type="EMBL" id="JAAIJQ010000016">
    <property type="protein sequence ID" value="NEV61757.1"/>
    <property type="molecule type" value="Genomic_DNA"/>
</dbReference>
<gene>
    <name evidence="1" type="ORF">G3446_07610</name>
</gene>
<name>A0A6M0JZI4_9GAMM</name>
<keyword evidence="2" id="KW-1185">Reference proteome</keyword>
<dbReference type="Proteomes" id="UP000483379">
    <property type="component" value="Unassembled WGS sequence"/>
</dbReference>